<comment type="caution">
    <text evidence="2">The sequence shown here is derived from an EMBL/GenBank/DDBJ whole genome shotgun (WGS) entry which is preliminary data.</text>
</comment>
<evidence type="ECO:0000313" key="2">
    <source>
        <dbReference type="EMBL" id="KAE9542492.1"/>
    </source>
</evidence>
<dbReference type="AlphaFoldDB" id="A0A6G0U2H5"/>
<proteinExistence type="predicted"/>
<dbReference type="Proteomes" id="UP000475862">
    <property type="component" value="Unassembled WGS sequence"/>
</dbReference>
<dbReference type="InterPro" id="IPR006580">
    <property type="entry name" value="Znf_TTF"/>
</dbReference>
<dbReference type="OrthoDB" id="6602708at2759"/>
<evidence type="ECO:0000259" key="1">
    <source>
        <dbReference type="SMART" id="SM00597"/>
    </source>
</evidence>
<name>A0A6G0U2H5_APHGL</name>
<protein>
    <recommendedName>
        <fullName evidence="1">TTF-type domain-containing protein</fullName>
    </recommendedName>
</protein>
<dbReference type="SUPFAM" id="SSF53098">
    <property type="entry name" value="Ribonuclease H-like"/>
    <property type="match status" value="1"/>
</dbReference>
<dbReference type="SMART" id="SM00597">
    <property type="entry name" value="ZnF_TTF"/>
    <property type="match status" value="1"/>
</dbReference>
<dbReference type="InterPro" id="IPR012337">
    <property type="entry name" value="RNaseH-like_sf"/>
</dbReference>
<accession>A0A6G0U2H5</accession>
<gene>
    <name evidence="2" type="ORF">AGLY_003353</name>
</gene>
<dbReference type="PANTHER" id="PTHR45749:SF21">
    <property type="entry name" value="DUF4371 DOMAIN-CONTAINING PROTEIN"/>
    <property type="match status" value="1"/>
</dbReference>
<sequence length="712" mass="82525">MSSKSKKTRNAQSNNDLEAVVTNNISFDNVHDEHEKIIVDFTELSTSSTENSKCEIDCDRDPARNSKNAYSLLCSGFGPYQPTNYNFPKVKGRQFRKEWYLKFPWLEYSPLKDSVFCFYCRALPSASCDKAFVTNGFKSWKKMNEYSNNHSKSVGHKESLTKYAGFKSAIKQGSVTSKIDSNHSKVVKENREYIRCLLETILYCAYQGIPIRGHRENEDSENMGNFLELMKLRAKDNTILNRYFLQKEKSFRYVTGTHTNEFINLMATFVTKNTIKAIQSAGIYSLLIDETQDHEQVSFIIRYVDSNLSPHEDFIGFFITDRTDGESLTNLIKVVLNSYNLRIEDLRGQCYDGAASMRGSYNVDLAKQVSYVRNTFGTLKALHSFIGASSKRHEIFEQLWIKLGNKSGPKTLKNIIIKEIQDRFKENDLNILQAMKDVIISENPEKNSIKLVCETYKIGVDEVTTELAIFNRMFKTKYNEFNINNKIAYLLCGDIQIGFINYTQIIKIFLNIPTNIATYERTFSCLKRLKSYLRTSMGQERLSSLASLQIQRSVPIDFYKIIDEFVSNGIGEVIFFWNKARILTTRKDNASFIVKKNGSIDEDRQFLLAQREPERRGFMSTNDVFTTQKENRKMEREEKLRLYKEKVANRDSSDFHDFTYQTRKNIFLRPCRPPSNIGFRRRTRQITYIKKLTSSTGEVQAQAIFDCLNDQE</sequence>
<evidence type="ECO:0000313" key="3">
    <source>
        <dbReference type="Proteomes" id="UP000475862"/>
    </source>
</evidence>
<organism evidence="2 3">
    <name type="scientific">Aphis glycines</name>
    <name type="common">Soybean aphid</name>
    <dbReference type="NCBI Taxonomy" id="307491"/>
    <lineage>
        <taxon>Eukaryota</taxon>
        <taxon>Metazoa</taxon>
        <taxon>Ecdysozoa</taxon>
        <taxon>Arthropoda</taxon>
        <taxon>Hexapoda</taxon>
        <taxon>Insecta</taxon>
        <taxon>Pterygota</taxon>
        <taxon>Neoptera</taxon>
        <taxon>Paraneoptera</taxon>
        <taxon>Hemiptera</taxon>
        <taxon>Sternorrhyncha</taxon>
        <taxon>Aphidomorpha</taxon>
        <taxon>Aphidoidea</taxon>
        <taxon>Aphididae</taxon>
        <taxon>Aphidini</taxon>
        <taxon>Aphis</taxon>
        <taxon>Aphis</taxon>
    </lineage>
</organism>
<reference evidence="2 3" key="1">
    <citation type="submission" date="2019-08" db="EMBL/GenBank/DDBJ databases">
        <title>The genome of the soybean aphid Biotype 1, its phylome, world population structure and adaptation to the North American continent.</title>
        <authorList>
            <person name="Giordano R."/>
            <person name="Donthu R.K."/>
            <person name="Hernandez A.G."/>
            <person name="Wright C.L."/>
            <person name="Zimin A.V."/>
        </authorList>
    </citation>
    <scope>NUCLEOTIDE SEQUENCE [LARGE SCALE GENOMIC DNA]</scope>
    <source>
        <tissue evidence="2">Whole aphids</tissue>
    </source>
</reference>
<dbReference type="EMBL" id="VYZN01000010">
    <property type="protein sequence ID" value="KAE9542492.1"/>
    <property type="molecule type" value="Genomic_DNA"/>
</dbReference>
<dbReference type="Pfam" id="PF14291">
    <property type="entry name" value="DUF4371"/>
    <property type="match status" value="1"/>
</dbReference>
<keyword evidence="3" id="KW-1185">Reference proteome</keyword>
<feature type="domain" description="TTF-type" evidence="1">
    <location>
        <begin position="91"/>
        <end position="167"/>
    </location>
</feature>
<dbReference type="PANTHER" id="PTHR45749">
    <property type="match status" value="1"/>
</dbReference>
<dbReference type="InterPro" id="IPR025398">
    <property type="entry name" value="DUF4371"/>
</dbReference>